<dbReference type="InterPro" id="IPR046819">
    <property type="entry name" value="MmeI_hel"/>
</dbReference>
<evidence type="ECO:0000313" key="11">
    <source>
        <dbReference type="Proteomes" id="UP000603352"/>
    </source>
</evidence>
<comment type="catalytic activity">
    <reaction evidence="4">
        <text>a 2'-deoxyadenosine in DNA + S-adenosyl-L-methionine = an N(6)-methyl-2'-deoxyadenosine in DNA + S-adenosyl-L-homocysteine + H(+)</text>
        <dbReference type="Rhea" id="RHEA:15197"/>
        <dbReference type="Rhea" id="RHEA-COMP:12418"/>
        <dbReference type="Rhea" id="RHEA-COMP:12419"/>
        <dbReference type="ChEBI" id="CHEBI:15378"/>
        <dbReference type="ChEBI" id="CHEBI:57856"/>
        <dbReference type="ChEBI" id="CHEBI:59789"/>
        <dbReference type="ChEBI" id="CHEBI:90615"/>
        <dbReference type="ChEBI" id="CHEBI:90616"/>
        <dbReference type="EC" id="2.1.1.72"/>
    </reaction>
</comment>
<evidence type="ECO:0000259" key="7">
    <source>
        <dbReference type="Pfam" id="PF20466"/>
    </source>
</evidence>
<dbReference type="Pfam" id="PF20466">
    <property type="entry name" value="MmeI_TRD"/>
    <property type="match status" value="1"/>
</dbReference>
<dbReference type="PANTHER" id="PTHR33841">
    <property type="entry name" value="DNA METHYLTRANSFERASE YEEA-RELATED"/>
    <property type="match status" value="1"/>
</dbReference>
<dbReference type="EMBL" id="BMDZ01000027">
    <property type="protein sequence ID" value="GGB42520.1"/>
    <property type="molecule type" value="Genomic_DNA"/>
</dbReference>
<dbReference type="InterPro" id="IPR046816">
    <property type="entry name" value="MmeI_Mtase"/>
</dbReference>
<dbReference type="Pfam" id="PF20465">
    <property type="entry name" value="MmeI_hel"/>
    <property type="match status" value="1"/>
</dbReference>
<dbReference type="InterPro" id="IPR046818">
    <property type="entry name" value="MmeI_C"/>
</dbReference>
<name>A0ABQ1IHY8_9PROT</name>
<feature type="domain" description="MmeI-like N-terminal" evidence="5">
    <location>
        <begin position="1"/>
        <end position="160"/>
    </location>
</feature>
<dbReference type="Gene3D" id="3.40.50.150">
    <property type="entry name" value="Vaccinia Virus protein VP39"/>
    <property type="match status" value="1"/>
</dbReference>
<evidence type="ECO:0000256" key="3">
    <source>
        <dbReference type="ARBA" id="ARBA00022679"/>
    </source>
</evidence>
<evidence type="ECO:0000259" key="8">
    <source>
        <dbReference type="Pfam" id="PF20467"/>
    </source>
</evidence>
<dbReference type="InterPro" id="IPR050953">
    <property type="entry name" value="N4_N6_ade-DNA_methylase"/>
</dbReference>
<dbReference type="Pfam" id="PF20473">
    <property type="entry name" value="MmeI_Mtase"/>
    <property type="match status" value="1"/>
</dbReference>
<evidence type="ECO:0000259" key="9">
    <source>
        <dbReference type="Pfam" id="PF20473"/>
    </source>
</evidence>
<dbReference type="PANTHER" id="PTHR33841:SF1">
    <property type="entry name" value="DNA METHYLTRANSFERASE A"/>
    <property type="match status" value="1"/>
</dbReference>
<proteinExistence type="predicted"/>
<feature type="domain" description="MmeI-like C-terminal" evidence="8">
    <location>
        <begin position="829"/>
        <end position="906"/>
    </location>
</feature>
<dbReference type="EC" id="2.1.1.72" evidence="1"/>
<protein>
    <recommendedName>
        <fullName evidence="1">site-specific DNA-methyltransferase (adenine-specific)</fullName>
        <ecNumber evidence="1">2.1.1.72</ecNumber>
    </recommendedName>
</protein>
<feature type="domain" description="MmeI-like helicase spacer" evidence="6">
    <location>
        <begin position="172"/>
        <end position="250"/>
    </location>
</feature>
<accession>A0ABQ1IHY8</accession>
<evidence type="ECO:0000313" key="10">
    <source>
        <dbReference type="EMBL" id="GGB42520.1"/>
    </source>
</evidence>
<organism evidence="10 11">
    <name type="scientific">Tistrella bauzanensis</name>
    <dbReference type="NCBI Taxonomy" id="657419"/>
    <lineage>
        <taxon>Bacteria</taxon>
        <taxon>Pseudomonadati</taxon>
        <taxon>Pseudomonadota</taxon>
        <taxon>Alphaproteobacteria</taxon>
        <taxon>Geminicoccales</taxon>
        <taxon>Geminicoccaceae</taxon>
        <taxon>Tistrella</taxon>
    </lineage>
</organism>
<evidence type="ECO:0000256" key="1">
    <source>
        <dbReference type="ARBA" id="ARBA00011900"/>
    </source>
</evidence>
<reference evidence="11" key="1">
    <citation type="journal article" date="2019" name="Int. J. Syst. Evol. Microbiol.">
        <title>The Global Catalogue of Microorganisms (GCM) 10K type strain sequencing project: providing services to taxonomists for standard genome sequencing and annotation.</title>
        <authorList>
            <consortium name="The Broad Institute Genomics Platform"/>
            <consortium name="The Broad Institute Genome Sequencing Center for Infectious Disease"/>
            <person name="Wu L."/>
            <person name="Ma J."/>
        </authorList>
    </citation>
    <scope>NUCLEOTIDE SEQUENCE [LARGE SCALE GENOMIC DNA]</scope>
    <source>
        <strain evidence="11">CGMCC 1.10188</strain>
    </source>
</reference>
<evidence type="ECO:0000256" key="4">
    <source>
        <dbReference type="ARBA" id="ARBA00047942"/>
    </source>
</evidence>
<dbReference type="InterPro" id="IPR046817">
    <property type="entry name" value="MmeI_N"/>
</dbReference>
<evidence type="ECO:0000259" key="6">
    <source>
        <dbReference type="Pfam" id="PF20465"/>
    </source>
</evidence>
<comment type="caution">
    <text evidence="10">The sequence shown here is derived from an EMBL/GenBank/DDBJ whole genome shotgun (WGS) entry which is preliminary data.</text>
</comment>
<dbReference type="InterPro" id="IPR029063">
    <property type="entry name" value="SAM-dependent_MTases_sf"/>
</dbReference>
<dbReference type="SUPFAM" id="SSF53335">
    <property type="entry name" value="S-adenosyl-L-methionine-dependent methyltransferases"/>
    <property type="match status" value="1"/>
</dbReference>
<gene>
    <name evidence="10" type="ORF">GCM10011505_24870</name>
</gene>
<keyword evidence="11" id="KW-1185">Reference proteome</keyword>
<evidence type="ECO:0000259" key="5">
    <source>
        <dbReference type="Pfam" id="PF20464"/>
    </source>
</evidence>
<feature type="domain" description="MmeI-like DNA-methyltransferase" evidence="9">
    <location>
        <begin position="326"/>
        <end position="604"/>
    </location>
</feature>
<dbReference type="Pfam" id="PF20467">
    <property type="entry name" value="MmeI_C"/>
    <property type="match status" value="1"/>
</dbReference>
<dbReference type="InterPro" id="IPR046820">
    <property type="entry name" value="MmeI_TRD"/>
</dbReference>
<keyword evidence="3" id="KW-0808">Transferase</keyword>
<dbReference type="RefSeq" id="WP_188578279.1">
    <property type="nucleotide sequence ID" value="NZ_BMDZ01000027.1"/>
</dbReference>
<keyword evidence="2" id="KW-0489">Methyltransferase</keyword>
<dbReference type="Pfam" id="PF20464">
    <property type="entry name" value="MmeI_N"/>
    <property type="match status" value="1"/>
</dbReference>
<feature type="domain" description="MmeI-like target recognition" evidence="7">
    <location>
        <begin position="626"/>
        <end position="826"/>
    </location>
</feature>
<dbReference type="Proteomes" id="UP000603352">
    <property type="component" value="Unassembled WGS sequence"/>
</dbReference>
<evidence type="ECO:0000256" key="2">
    <source>
        <dbReference type="ARBA" id="ARBA00022603"/>
    </source>
</evidence>
<sequence>MNAVEIEEAVSELAGAPFDATEFPFAFLQAFGMKETTIKRLRKGDSNASDVAGGVLQRNNIHIATCAAGMVDATFQALRHSPKTTSARAKFILATDGQTVAAEDLISGETIAPDYPKLAEHFAFFLPLAGISTVKEIRNNPVDVKATGRLNKLYLELLKDNPDWALDARRPALNQLMARLIFCFFAEDTGIFLPQLFTRTIEQMSDSRSGNTHEVLAELFRAMDTPPARRAAGRFRPWADQFPYVNGGLFTDATDVPRFSRLARSYLLRAGELNWQEINPDIFGSMIQAVADDAERGALGMHYTSVPNILKVLNPLFLDDLRDQLAAAADNTRKLRNLRRRLARIRVFDPACGSGNFLVIAYKEMRAIEHQIVQRTGDAPKSVIRLENFFGIEIKNFAVEIARLALLIAEFQADCVYISQHEARAMVLPLHRTGQIHAGNALRMNWLEVCPPPAKTVVVEQDLAGPTGRLALEDNGLADGGEVETYICGNPPYVGDKKQSALQKSDMGFLFSHRTNRWRSFDYIAGFIFSAANYTSVCDFSSSALVSTNSICQGMQVAQFWPLVLDRIRISFAVLSFKWSNLASNNAGVTCVIVGLSAHSVRNKIQIFDGEISREVENISPYLTAGPSVYVEARSKPISMVSEMLLGNFAKDGGHLLVGHDSLPTLDLIAAKFIRPIFGAQEFIRGLKRYCFWIDDLMVNTAVKSPLIADRLRKVSETRRNSSKRETVAWGDRPHRFVEIRSPQYRRAIIIPRVSSEERAYLPAGLLTDRAIITEAFGIYDGPQWNLAIIVSRVHLVWIATVCGKMKTDFRYSNTLGWNTFPVPKLTEQNKADLTRCAENILLVREGHFPATIAELYDPEKMPDDLRRAHDENDEVLERIYIGRRFRNDTERLEKLFDLYTKMTADTPRPKKKTKGSSAA</sequence>